<feature type="domain" description="N-acetyltransferase" evidence="1">
    <location>
        <begin position="30"/>
        <end position="133"/>
    </location>
</feature>
<dbReference type="InterPro" id="IPR016181">
    <property type="entry name" value="Acyl_CoA_acyltransferase"/>
</dbReference>
<dbReference type="Pfam" id="PF00583">
    <property type="entry name" value="Acetyltransf_1"/>
    <property type="match status" value="1"/>
</dbReference>
<reference evidence="2 3" key="1">
    <citation type="submission" date="2020-10" db="EMBL/GenBank/DDBJ databases">
        <title>Novel species in genus Corynebacterium.</title>
        <authorList>
            <person name="Zhang G."/>
        </authorList>
    </citation>
    <scope>NUCLEOTIDE SEQUENCE [LARGE SCALE GENOMIC DNA]</scope>
    <source>
        <strain evidence="2 3">DSM 45110</strain>
    </source>
</reference>
<protein>
    <submittedName>
        <fullName evidence="2">GNAT family N-acetyltransferase</fullName>
    </submittedName>
</protein>
<dbReference type="SUPFAM" id="SSF55729">
    <property type="entry name" value="Acyl-CoA N-acyltransferases (Nat)"/>
    <property type="match status" value="1"/>
</dbReference>
<comment type="caution">
    <text evidence="2">The sequence shown here is derived from an EMBL/GenBank/DDBJ whole genome shotgun (WGS) entry which is preliminary data.</text>
</comment>
<evidence type="ECO:0000313" key="2">
    <source>
        <dbReference type="EMBL" id="MBF4554135.1"/>
    </source>
</evidence>
<dbReference type="Gene3D" id="3.40.630.30">
    <property type="match status" value="1"/>
</dbReference>
<name>A0ABR9ZL21_9CORY</name>
<dbReference type="InterPro" id="IPR000182">
    <property type="entry name" value="GNAT_dom"/>
</dbReference>
<dbReference type="EMBL" id="JADKMY010000003">
    <property type="protein sequence ID" value="MBF4554135.1"/>
    <property type="molecule type" value="Genomic_DNA"/>
</dbReference>
<evidence type="ECO:0000259" key="1">
    <source>
        <dbReference type="Pfam" id="PF00583"/>
    </source>
</evidence>
<dbReference type="RefSeq" id="WP_194557038.1">
    <property type="nucleotide sequence ID" value="NZ_JADKMY010000003.1"/>
</dbReference>
<gene>
    <name evidence="2" type="ORF">IRY30_08655</name>
</gene>
<keyword evidence="3" id="KW-1185">Reference proteome</keyword>
<dbReference type="Proteomes" id="UP000635902">
    <property type="component" value="Unassembled WGS sequence"/>
</dbReference>
<proteinExistence type="predicted"/>
<sequence>MNLSIKEHHFPDHNFPVSGGFQFLSKWEGVRFELQCRDQDSYQRFSFWNEDNRCVALLELDWGNVENRFAGSDYQVPTTNNGLLEIQFIDVHQGFRNNGVGTQIIDWLIRKFPECDLCALEEEAAGFWQRLGWEQILPSEKRMREMYFKRAAIKT</sequence>
<organism evidence="2 3">
    <name type="scientific">Corynebacterium suicordis DSM 45110</name>
    <dbReference type="NCBI Taxonomy" id="1121369"/>
    <lineage>
        <taxon>Bacteria</taxon>
        <taxon>Bacillati</taxon>
        <taxon>Actinomycetota</taxon>
        <taxon>Actinomycetes</taxon>
        <taxon>Mycobacteriales</taxon>
        <taxon>Corynebacteriaceae</taxon>
        <taxon>Corynebacterium</taxon>
    </lineage>
</organism>
<accession>A0ABR9ZL21</accession>
<evidence type="ECO:0000313" key="3">
    <source>
        <dbReference type="Proteomes" id="UP000635902"/>
    </source>
</evidence>